<keyword evidence="3" id="KW-1185">Reference proteome</keyword>
<dbReference type="Proteomes" id="UP000305233">
    <property type="component" value="Unassembled WGS sequence"/>
</dbReference>
<evidence type="ECO:0000313" key="2">
    <source>
        <dbReference type="EMBL" id="THJ65760.1"/>
    </source>
</evidence>
<proteinExistence type="predicted"/>
<sequence>MGILTFTYARLAADASPTLPAILMGVWLLILFGTVLFFTRTSKRGFGLRWGIYMGLWGALWMAGMLLSGFVFPGELWFAGVVAASLTVSTTSCAWYEATR</sequence>
<gene>
    <name evidence="2" type="ORF">E8P82_10740</name>
</gene>
<evidence type="ECO:0000256" key="1">
    <source>
        <dbReference type="SAM" id="Phobius"/>
    </source>
</evidence>
<dbReference type="EMBL" id="SSWH01000009">
    <property type="protein sequence ID" value="THJ65760.1"/>
    <property type="molecule type" value="Genomic_DNA"/>
</dbReference>
<accession>A0A4S5E325</accession>
<name>A0A4S5E325_9MICC</name>
<protein>
    <submittedName>
        <fullName evidence="2">Uncharacterized protein</fullName>
    </submittedName>
</protein>
<reference evidence="2 3" key="1">
    <citation type="submission" date="2019-04" db="EMBL/GenBank/DDBJ databases">
        <authorList>
            <person name="Liu Q."/>
            <person name="Xin Y.-H."/>
        </authorList>
    </citation>
    <scope>NUCLEOTIDE SEQUENCE [LARGE SCALE GENOMIC DNA]</scope>
    <source>
        <strain evidence="2 3">AM23</strain>
    </source>
</reference>
<keyword evidence="1" id="KW-0472">Membrane</keyword>
<keyword evidence="1" id="KW-1133">Transmembrane helix</keyword>
<feature type="transmembrane region" description="Helical" evidence="1">
    <location>
        <begin position="50"/>
        <end position="70"/>
    </location>
</feature>
<evidence type="ECO:0000313" key="3">
    <source>
        <dbReference type="Proteomes" id="UP000305233"/>
    </source>
</evidence>
<feature type="transmembrane region" description="Helical" evidence="1">
    <location>
        <begin position="76"/>
        <end position="96"/>
    </location>
</feature>
<dbReference type="OrthoDB" id="4950658at2"/>
<dbReference type="AlphaFoldDB" id="A0A4S5E325"/>
<dbReference type="RefSeq" id="WP_136454808.1">
    <property type="nucleotide sequence ID" value="NZ_SSWH01000009.1"/>
</dbReference>
<organism evidence="2 3">
    <name type="scientific">Arthrobacter echini</name>
    <dbReference type="NCBI Taxonomy" id="1529066"/>
    <lineage>
        <taxon>Bacteria</taxon>
        <taxon>Bacillati</taxon>
        <taxon>Actinomycetota</taxon>
        <taxon>Actinomycetes</taxon>
        <taxon>Micrococcales</taxon>
        <taxon>Micrococcaceae</taxon>
        <taxon>Arthrobacter</taxon>
    </lineage>
</organism>
<feature type="transmembrane region" description="Helical" evidence="1">
    <location>
        <begin position="20"/>
        <end position="38"/>
    </location>
</feature>
<comment type="caution">
    <text evidence="2">The sequence shown here is derived from an EMBL/GenBank/DDBJ whole genome shotgun (WGS) entry which is preliminary data.</text>
</comment>
<keyword evidence="1" id="KW-0812">Transmembrane</keyword>